<gene>
    <name evidence="1" type="ORF">CWATWH0003_1997</name>
</gene>
<reference evidence="1 2" key="1">
    <citation type="journal article" date="2011" name="Front. Microbiol.">
        <title>Two Strains of Crocosphaera watsonii with Highly Conserved Genomes are Distinguished by Strain-Specific Features.</title>
        <authorList>
            <person name="Bench S.R."/>
            <person name="Ilikchyan I.N."/>
            <person name="Tripp H.J."/>
            <person name="Zehr J.P."/>
        </authorList>
    </citation>
    <scope>NUCLEOTIDE SEQUENCE [LARGE SCALE GENOMIC DNA]</scope>
    <source>
        <strain evidence="1 2">WH 0003</strain>
    </source>
</reference>
<dbReference type="RefSeq" id="WP_007310318.1">
    <property type="nucleotide sequence ID" value="NZ_AESD01000309.1"/>
</dbReference>
<dbReference type="GeneID" id="88765727"/>
<proteinExistence type="predicted"/>
<dbReference type="EMBL" id="AESD01000309">
    <property type="protein sequence ID" value="EHJ13312.1"/>
    <property type="molecule type" value="Genomic_DNA"/>
</dbReference>
<comment type="caution">
    <text evidence="1">The sequence shown here is derived from an EMBL/GenBank/DDBJ whole genome shotgun (WGS) entry which is preliminary data.</text>
</comment>
<accession>G5J3B9</accession>
<dbReference type="PATRIC" id="fig|423471.3.peg.1871"/>
<evidence type="ECO:0000313" key="1">
    <source>
        <dbReference type="EMBL" id="EHJ13312.1"/>
    </source>
</evidence>
<evidence type="ECO:0000313" key="2">
    <source>
        <dbReference type="Proteomes" id="UP000003477"/>
    </source>
</evidence>
<organism evidence="1 2">
    <name type="scientific">Crocosphaera watsonii WH 0003</name>
    <dbReference type="NCBI Taxonomy" id="423471"/>
    <lineage>
        <taxon>Bacteria</taxon>
        <taxon>Bacillati</taxon>
        <taxon>Cyanobacteriota</taxon>
        <taxon>Cyanophyceae</taxon>
        <taxon>Oscillatoriophycideae</taxon>
        <taxon>Chroococcales</taxon>
        <taxon>Aphanothecaceae</taxon>
        <taxon>Crocosphaera</taxon>
    </lineage>
</organism>
<sequence>MSDLILSEEIKAEFTVNADGSTTTTIRGAARLAGVSPSSLSEGVRKMDSKLTQSLISKGIEPDRFLSNGINEVALANILEYYAFEAGARCSEQARLVYRAFASIGIRVWLQEQLDYKPTSSNPTPESTLTEIDHIFSGLYKLNIKPELIESAKLTAIAKTFPHLATAAEESKQLVSAHNQVEEIPLSPTKLGKIIAEQLGFDKPISARRINQILITIGFQDAERVSNSKGKTKIQYKLTKLGEEYARIQLDTARGHNKTVYVIRWFKSVIPIITEAMNNDQ</sequence>
<dbReference type="Proteomes" id="UP000003477">
    <property type="component" value="Unassembled WGS sequence"/>
</dbReference>
<name>G5J3B9_CROWT</name>
<protein>
    <submittedName>
        <fullName evidence="1">Uncharacterized protein</fullName>
    </submittedName>
</protein>
<dbReference type="AlphaFoldDB" id="G5J3B9"/>